<name>A0A378YEH7_9NOCA</name>
<sequence>MKPRRPFATAPVAGGHRRTRVTTEVNLFVIFARHYMGHSREVGAKPLDAHR</sequence>
<evidence type="ECO:0000313" key="2">
    <source>
        <dbReference type="Proteomes" id="UP000255467"/>
    </source>
</evidence>
<keyword evidence="2" id="KW-1185">Reference proteome</keyword>
<reference evidence="1 2" key="1">
    <citation type="submission" date="2018-06" db="EMBL/GenBank/DDBJ databases">
        <authorList>
            <consortium name="Pathogen Informatics"/>
            <person name="Doyle S."/>
        </authorList>
    </citation>
    <scope>NUCLEOTIDE SEQUENCE [LARGE SCALE GENOMIC DNA]</scope>
    <source>
        <strain evidence="1 2">NCTC1934</strain>
    </source>
</reference>
<dbReference type="EMBL" id="UGRY01000002">
    <property type="protein sequence ID" value="SUA75268.1"/>
    <property type="molecule type" value="Genomic_DNA"/>
</dbReference>
<accession>A0A378YEH7</accession>
<organism evidence="1 2">
    <name type="scientific">Nocardia otitidiscaviarum</name>
    <dbReference type="NCBI Taxonomy" id="1823"/>
    <lineage>
        <taxon>Bacteria</taxon>
        <taxon>Bacillati</taxon>
        <taxon>Actinomycetota</taxon>
        <taxon>Actinomycetes</taxon>
        <taxon>Mycobacteriales</taxon>
        <taxon>Nocardiaceae</taxon>
        <taxon>Nocardia</taxon>
    </lineage>
</organism>
<dbReference type="Proteomes" id="UP000255467">
    <property type="component" value="Unassembled WGS sequence"/>
</dbReference>
<protein>
    <submittedName>
        <fullName evidence="1">Uncharacterized protein</fullName>
    </submittedName>
</protein>
<gene>
    <name evidence="1" type="ORF">NCTC1934_01995</name>
</gene>
<evidence type="ECO:0000313" key="1">
    <source>
        <dbReference type="EMBL" id="SUA75268.1"/>
    </source>
</evidence>
<dbReference type="AlphaFoldDB" id="A0A378YEH7"/>
<proteinExistence type="predicted"/>
<dbReference type="STRING" id="1406858.GCA_000710895_00282"/>